<reference evidence="6" key="2">
    <citation type="submission" date="2021-04" db="EMBL/GenBank/DDBJ databases">
        <authorList>
            <person name="Podell S."/>
        </authorList>
    </citation>
    <scope>NUCLEOTIDE SEQUENCE</scope>
    <source>
        <strain evidence="6">Hildebrandi</strain>
    </source>
</reference>
<feature type="compositionally biased region" description="Polar residues" evidence="4">
    <location>
        <begin position="92"/>
        <end position="107"/>
    </location>
</feature>
<keyword evidence="3" id="KW-0862">Zinc</keyword>
<dbReference type="InterPro" id="IPR039058">
    <property type="entry name" value="Yippee_fam"/>
</dbReference>
<gene>
    <name evidence="6" type="ORF">IV203_035778</name>
</gene>
<feature type="domain" description="Yippee" evidence="5">
    <location>
        <begin position="136"/>
        <end position="233"/>
    </location>
</feature>
<name>A0A9K3LE18_9STRA</name>
<dbReference type="Pfam" id="PF03226">
    <property type="entry name" value="Yippee-Mis18"/>
    <property type="match status" value="1"/>
</dbReference>
<keyword evidence="7" id="KW-1185">Reference proteome</keyword>
<evidence type="ECO:0000256" key="3">
    <source>
        <dbReference type="ARBA" id="ARBA00022833"/>
    </source>
</evidence>
<dbReference type="PANTHER" id="PTHR13848">
    <property type="entry name" value="PROTEIN YIPPEE-LIKE CG15309-RELATED"/>
    <property type="match status" value="1"/>
</dbReference>
<dbReference type="Proteomes" id="UP000693970">
    <property type="component" value="Unassembled WGS sequence"/>
</dbReference>
<evidence type="ECO:0000313" key="7">
    <source>
        <dbReference type="Proteomes" id="UP000693970"/>
    </source>
</evidence>
<evidence type="ECO:0000256" key="2">
    <source>
        <dbReference type="ARBA" id="ARBA00022723"/>
    </source>
</evidence>
<feature type="region of interest" description="Disordered" evidence="4">
    <location>
        <begin position="1"/>
        <end position="121"/>
    </location>
</feature>
<comment type="caution">
    <text evidence="6">The sequence shown here is derived from an EMBL/GenBank/DDBJ whole genome shotgun (WGS) entry which is preliminary data.</text>
</comment>
<keyword evidence="2" id="KW-0479">Metal-binding</keyword>
<organism evidence="6 7">
    <name type="scientific">Nitzschia inconspicua</name>
    <dbReference type="NCBI Taxonomy" id="303405"/>
    <lineage>
        <taxon>Eukaryota</taxon>
        <taxon>Sar</taxon>
        <taxon>Stramenopiles</taxon>
        <taxon>Ochrophyta</taxon>
        <taxon>Bacillariophyta</taxon>
        <taxon>Bacillariophyceae</taxon>
        <taxon>Bacillariophycidae</taxon>
        <taxon>Bacillariales</taxon>
        <taxon>Bacillariaceae</taxon>
        <taxon>Nitzschia</taxon>
    </lineage>
</organism>
<dbReference type="OrthoDB" id="6407410at2759"/>
<proteinExistence type="inferred from homology"/>
<dbReference type="InterPro" id="IPR004910">
    <property type="entry name" value="Yippee/Mis18/Cereblon"/>
</dbReference>
<dbReference type="GO" id="GO:0046872">
    <property type="term" value="F:metal ion binding"/>
    <property type="evidence" value="ECO:0007669"/>
    <property type="project" value="UniProtKB-KW"/>
</dbReference>
<dbReference type="EMBL" id="JAGRRH010000013">
    <property type="protein sequence ID" value="KAG7360679.1"/>
    <property type="molecule type" value="Genomic_DNA"/>
</dbReference>
<dbReference type="AlphaFoldDB" id="A0A9K3LE18"/>
<feature type="compositionally biased region" description="Polar residues" evidence="4">
    <location>
        <begin position="1"/>
        <end position="17"/>
    </location>
</feature>
<reference evidence="6" key="1">
    <citation type="journal article" date="2021" name="Sci. Rep.">
        <title>Diploid genomic architecture of Nitzschia inconspicua, an elite biomass production diatom.</title>
        <authorList>
            <person name="Oliver A."/>
            <person name="Podell S."/>
            <person name="Pinowska A."/>
            <person name="Traller J.C."/>
            <person name="Smith S.R."/>
            <person name="McClure R."/>
            <person name="Beliaev A."/>
            <person name="Bohutskyi P."/>
            <person name="Hill E.A."/>
            <person name="Rabines A."/>
            <person name="Zheng H."/>
            <person name="Allen L.Z."/>
            <person name="Kuo A."/>
            <person name="Grigoriev I.V."/>
            <person name="Allen A.E."/>
            <person name="Hazlebeck D."/>
            <person name="Allen E.E."/>
        </authorList>
    </citation>
    <scope>NUCLEOTIDE SEQUENCE</scope>
    <source>
        <strain evidence="6">Hildebrandi</strain>
    </source>
</reference>
<protein>
    <submittedName>
        <fullName evidence="6">Yippee zinc-binding/DNA-binding /Mis18, centromere assembly family protein</fullName>
    </submittedName>
</protein>
<sequence length="285" mass="31189">MSTTNANTPSNRLSRSNGLGGSMRASSLAARSPRTGSAAAPVTLPGSARSPRLSSAEHSAVSPRSPTSLVIRRCRSSGEHHRPSSMHGKGNLQISTSPGRRSSQKSGRSLRDSAAQAQSRSARKLNDSMVYLDGPQIYACAQCRTHLTNHDEIISKSFHGRHGRAYLFDHCVNVTIGPAEDRALITGLHSVCDIFCKRCNHMVGWTYAKAYEASQKYKEGKFIVEKINLHLEESDCFNIAPPAGERKDRFRARSISWGSDYERGSSETIYEYRPGSPFTSLASSK</sequence>
<evidence type="ECO:0000256" key="4">
    <source>
        <dbReference type="SAM" id="MobiDB-lite"/>
    </source>
</evidence>
<dbReference type="PROSITE" id="PS51792">
    <property type="entry name" value="YIPPEE"/>
    <property type="match status" value="1"/>
</dbReference>
<comment type="similarity">
    <text evidence="1">Belongs to the yippee family.</text>
</comment>
<evidence type="ECO:0000259" key="5">
    <source>
        <dbReference type="PROSITE" id="PS51792"/>
    </source>
</evidence>
<dbReference type="InterPro" id="IPR034751">
    <property type="entry name" value="Yippee"/>
</dbReference>
<accession>A0A9K3LE18</accession>
<evidence type="ECO:0000256" key="1">
    <source>
        <dbReference type="ARBA" id="ARBA00005613"/>
    </source>
</evidence>
<evidence type="ECO:0000313" key="6">
    <source>
        <dbReference type="EMBL" id="KAG7360679.1"/>
    </source>
</evidence>
<feature type="compositionally biased region" description="Polar residues" evidence="4">
    <location>
        <begin position="52"/>
        <end position="68"/>
    </location>
</feature>